<evidence type="ECO:0000313" key="1">
    <source>
        <dbReference type="EMBL" id="KNG81166.1"/>
    </source>
</evidence>
<evidence type="ECO:0000313" key="2">
    <source>
        <dbReference type="Proteomes" id="UP000037505"/>
    </source>
</evidence>
<evidence type="ECO:0008006" key="3">
    <source>
        <dbReference type="Google" id="ProtNLM"/>
    </source>
</evidence>
<organism evidence="1 2">
    <name type="scientific">Aspergillus nomiae NRRL (strain ATCC 15546 / NRRL 13137 / CBS 260.88 / M93)</name>
    <dbReference type="NCBI Taxonomy" id="1509407"/>
    <lineage>
        <taxon>Eukaryota</taxon>
        <taxon>Fungi</taxon>
        <taxon>Dikarya</taxon>
        <taxon>Ascomycota</taxon>
        <taxon>Pezizomycotina</taxon>
        <taxon>Eurotiomycetes</taxon>
        <taxon>Eurotiomycetidae</taxon>
        <taxon>Eurotiales</taxon>
        <taxon>Aspergillaceae</taxon>
        <taxon>Aspergillus</taxon>
        <taxon>Aspergillus subgen. Circumdati</taxon>
    </lineage>
</organism>
<dbReference type="Gene3D" id="3.20.20.140">
    <property type="entry name" value="Metal-dependent hydrolases"/>
    <property type="match status" value="1"/>
</dbReference>
<dbReference type="AlphaFoldDB" id="A0A0L1INM5"/>
<dbReference type="GeneID" id="26812481"/>
<dbReference type="OrthoDB" id="194468at2759"/>
<comment type="caution">
    <text evidence="1">The sequence shown here is derived from an EMBL/GenBank/DDBJ whole genome shotgun (WGS) entry which is preliminary data.</text>
</comment>
<keyword evidence="2" id="KW-1185">Reference proteome</keyword>
<dbReference type="STRING" id="1509407.A0A0L1INM5"/>
<protein>
    <recommendedName>
        <fullName evidence="3">Amidohydrolase-related domain-containing protein</fullName>
    </recommendedName>
</protein>
<name>A0A0L1INM5_ASPN3</name>
<dbReference type="EMBL" id="JNOM01000485">
    <property type="protein sequence ID" value="KNG81166.1"/>
    <property type="molecule type" value="Genomic_DNA"/>
</dbReference>
<dbReference type="Proteomes" id="UP000037505">
    <property type="component" value="Unassembled WGS sequence"/>
</dbReference>
<sequence length="281" mass="30857">MAESAQRPPRRPGLHGIYGFRCGPVLVYPAVGLWAKDKGNLQSYNHRPEDIFWGQLSGVTTVVNHAHMTYSPEHAKQGIKNISIFGNPISLLLHIDPPHPRVVINLAAPFGDGRVSLCLAVDFDVPYDSVVDLWQKTQVLGIKLLTTHYVAGFMPNAIQLLSSASQLTSRVLISYGNGISELDALTLKPQDAFVCSTPETEMQMGLSDPVAFLCDFKSHTCVGVDCHSNNSSDILTQIRLMLQHTRAIRNTHALQSSQYPSVDVHLQEAFNLGTIQGRSGF</sequence>
<dbReference type="InterPro" id="IPR032466">
    <property type="entry name" value="Metal_Hydrolase"/>
</dbReference>
<reference evidence="1 2" key="1">
    <citation type="submission" date="2014-06" db="EMBL/GenBank/DDBJ databases">
        <title>The Genome of the Aflatoxigenic Filamentous Fungus Aspergillus nomius.</title>
        <authorList>
            <person name="Moore M.G."/>
            <person name="Shannon B.M."/>
            <person name="Brian M.M."/>
        </authorList>
    </citation>
    <scope>NUCLEOTIDE SEQUENCE [LARGE SCALE GENOMIC DNA]</scope>
    <source>
        <strain evidence="1 2">NRRL 13137</strain>
    </source>
</reference>
<accession>A0A0L1INM5</accession>
<proteinExistence type="predicted"/>
<gene>
    <name evidence="1" type="ORF">ANOM_010677</name>
</gene>
<dbReference type="RefSeq" id="XP_015402089.1">
    <property type="nucleotide sequence ID" value="XM_015555933.1"/>
</dbReference>
<dbReference type="SUPFAM" id="SSF51556">
    <property type="entry name" value="Metallo-dependent hydrolases"/>
    <property type="match status" value="1"/>
</dbReference>